<evidence type="ECO:0000256" key="2">
    <source>
        <dbReference type="ARBA" id="ARBA00022490"/>
    </source>
</evidence>
<evidence type="ECO:0000256" key="13">
    <source>
        <dbReference type="ARBA" id="ARBA00023204"/>
    </source>
</evidence>
<dbReference type="GO" id="GO:0016887">
    <property type="term" value="F:ATP hydrolysis activity"/>
    <property type="evidence" value="ECO:0007669"/>
    <property type="project" value="InterPro"/>
</dbReference>
<dbReference type="GO" id="GO:0005524">
    <property type="term" value="F:ATP binding"/>
    <property type="evidence" value="ECO:0007669"/>
    <property type="project" value="UniProtKB-UniRule"/>
</dbReference>
<protein>
    <recommendedName>
        <fullName evidence="16 18">UvrABC system protein A</fullName>
        <shortName evidence="18">UvrA protein</shortName>
    </recommendedName>
    <alternativeName>
        <fullName evidence="17 18">Excinuclease ABC subunit A</fullName>
    </alternativeName>
</protein>
<feature type="domain" description="ABC transporter" evidence="20">
    <location>
        <begin position="433"/>
        <end position="663"/>
    </location>
</feature>
<evidence type="ECO:0000256" key="15">
    <source>
        <dbReference type="ARBA" id="ARBA00038000"/>
    </source>
</evidence>
<evidence type="ECO:0000256" key="8">
    <source>
        <dbReference type="ARBA" id="ARBA00022771"/>
    </source>
</evidence>
<dbReference type="InterPro" id="IPR003439">
    <property type="entry name" value="ABC_transporter-like_ATP-bd"/>
</dbReference>
<feature type="zinc finger region" description="C4-type" evidence="18">
    <location>
        <begin position="809"/>
        <end position="835"/>
    </location>
</feature>
<dbReference type="NCBIfam" id="NF001503">
    <property type="entry name" value="PRK00349.1"/>
    <property type="match status" value="1"/>
</dbReference>
<dbReference type="InterPro" id="IPR013815">
    <property type="entry name" value="ATP_grasp_subdomain_1"/>
</dbReference>
<keyword evidence="5 18" id="KW-0547">Nucleotide-binding</keyword>
<dbReference type="SUPFAM" id="SSF52540">
    <property type="entry name" value="P-loop containing nucleoside triphosphate hydrolases"/>
    <property type="match status" value="2"/>
</dbReference>
<feature type="domain" description="ABC transporter" evidence="20">
    <location>
        <begin position="677"/>
        <end position="1006"/>
    </location>
</feature>
<dbReference type="Proteomes" id="UP000291613">
    <property type="component" value="Unassembled WGS sequence"/>
</dbReference>
<comment type="subunit">
    <text evidence="18">Forms a heterotetramer with UvrB during the search for lesions.</text>
</comment>
<dbReference type="InterPro" id="IPR017871">
    <property type="entry name" value="ABC_transporter-like_CS"/>
</dbReference>
<keyword evidence="12 18" id="KW-0238">DNA-binding</keyword>
<evidence type="ECO:0000256" key="14">
    <source>
        <dbReference type="ARBA" id="ARBA00023236"/>
    </source>
</evidence>
<dbReference type="EMBL" id="SIUB01000001">
    <property type="protein sequence ID" value="TBN55047.1"/>
    <property type="molecule type" value="Genomic_DNA"/>
</dbReference>
<dbReference type="GO" id="GO:0006289">
    <property type="term" value="P:nucleotide-excision repair"/>
    <property type="evidence" value="ECO:0007669"/>
    <property type="project" value="UniProtKB-UniRule"/>
</dbReference>
<evidence type="ECO:0000256" key="16">
    <source>
        <dbReference type="ARBA" id="ARBA00039316"/>
    </source>
</evidence>
<dbReference type="RefSeq" id="WP_131001298.1">
    <property type="nucleotide sequence ID" value="NZ_JBHSZR010000002.1"/>
</dbReference>
<dbReference type="PANTHER" id="PTHR43152:SF3">
    <property type="entry name" value="UVRABC SYSTEM PROTEIN A"/>
    <property type="match status" value="1"/>
</dbReference>
<keyword evidence="10 18" id="KW-0067">ATP-binding</keyword>
<reference evidence="21 22" key="1">
    <citation type="submission" date="2019-02" db="EMBL/GenBank/DDBJ databases">
        <title>Hansschlegelia quercus sp. nov., a novel methylotrophic bacterium from buds of oak (Quercus robur L.).</title>
        <authorList>
            <person name="Agafonova N.V."/>
            <person name="Kaparullina E.N."/>
            <person name="Grouzdev D.S."/>
            <person name="Doronina N.V."/>
        </authorList>
    </citation>
    <scope>NUCLEOTIDE SEQUENCE [LARGE SCALE GENOMIC DNA]</scope>
    <source>
        <strain evidence="21 22">Dub</strain>
    </source>
</reference>
<evidence type="ECO:0000256" key="4">
    <source>
        <dbReference type="ARBA" id="ARBA00022737"/>
    </source>
</evidence>
<evidence type="ECO:0000256" key="10">
    <source>
        <dbReference type="ARBA" id="ARBA00022840"/>
    </source>
</evidence>
<feature type="binding site" evidence="18">
    <location>
        <begin position="710"/>
        <end position="717"/>
    </location>
    <ligand>
        <name>ATP</name>
        <dbReference type="ChEBI" id="CHEBI:30616"/>
    </ligand>
</feature>
<dbReference type="PROSITE" id="PS00211">
    <property type="entry name" value="ABC_TRANSPORTER_1"/>
    <property type="match status" value="2"/>
</dbReference>
<evidence type="ECO:0000259" key="20">
    <source>
        <dbReference type="PROSITE" id="PS50893"/>
    </source>
</evidence>
<dbReference type="Gene3D" id="3.40.50.300">
    <property type="entry name" value="P-loop containing nucleotide triphosphate hydrolases"/>
    <property type="match status" value="2"/>
</dbReference>
<keyword evidence="9 18" id="KW-0862">Zinc</keyword>
<keyword evidence="14 18" id="KW-0742">SOS response</keyword>
<dbReference type="GO" id="GO:0009381">
    <property type="term" value="F:excinuclease ABC activity"/>
    <property type="evidence" value="ECO:0007669"/>
    <property type="project" value="UniProtKB-UniRule"/>
</dbReference>
<dbReference type="FunFam" id="1.20.1580.10:FF:000002">
    <property type="entry name" value="UvrABC system protein A"/>
    <property type="match status" value="1"/>
</dbReference>
<organism evidence="21 22">
    <name type="scientific">Hansschlegelia quercus</name>
    <dbReference type="NCBI Taxonomy" id="2528245"/>
    <lineage>
        <taxon>Bacteria</taxon>
        <taxon>Pseudomonadati</taxon>
        <taxon>Pseudomonadota</taxon>
        <taxon>Alphaproteobacteria</taxon>
        <taxon>Hyphomicrobiales</taxon>
        <taxon>Methylopilaceae</taxon>
        <taxon>Hansschlegelia</taxon>
    </lineage>
</organism>
<keyword evidence="4 18" id="KW-0677">Repeat</keyword>
<evidence type="ECO:0000313" key="22">
    <source>
        <dbReference type="Proteomes" id="UP000291613"/>
    </source>
</evidence>
<evidence type="ECO:0000256" key="17">
    <source>
        <dbReference type="ARBA" id="ARBA00042156"/>
    </source>
</evidence>
<dbReference type="InterPro" id="IPR004602">
    <property type="entry name" value="UvrA"/>
</dbReference>
<dbReference type="PROSITE" id="PS50893">
    <property type="entry name" value="ABC_TRANSPORTER_2"/>
    <property type="match status" value="2"/>
</dbReference>
<feature type="compositionally biased region" description="Low complexity" evidence="19">
    <location>
        <begin position="34"/>
        <end position="43"/>
    </location>
</feature>
<dbReference type="InterPro" id="IPR041102">
    <property type="entry name" value="UvrA_inter"/>
</dbReference>
<comment type="caution">
    <text evidence="21">The sequence shown here is derived from an EMBL/GenBank/DDBJ whole genome shotgun (WGS) entry which is preliminary data.</text>
</comment>
<keyword evidence="8 18" id="KW-0863">Zinc-finger</keyword>
<dbReference type="InterPro" id="IPR027417">
    <property type="entry name" value="P-loop_NTPase"/>
</dbReference>
<evidence type="ECO:0000256" key="5">
    <source>
        <dbReference type="ARBA" id="ARBA00022741"/>
    </source>
</evidence>
<keyword evidence="11 18" id="KW-0267">Excision nuclease</keyword>
<evidence type="ECO:0000256" key="19">
    <source>
        <dbReference type="SAM" id="MobiDB-lite"/>
    </source>
</evidence>
<keyword evidence="3 18" id="KW-0479">Metal-binding</keyword>
<gene>
    <name evidence="18 21" type="primary">uvrA</name>
    <name evidence="21" type="ORF">EYR15_02580</name>
</gene>
<dbReference type="GO" id="GO:0009380">
    <property type="term" value="C:excinuclease repair complex"/>
    <property type="evidence" value="ECO:0007669"/>
    <property type="project" value="InterPro"/>
</dbReference>
<keyword evidence="2 18" id="KW-0963">Cytoplasm</keyword>
<dbReference type="PANTHER" id="PTHR43152">
    <property type="entry name" value="UVRABC SYSTEM PROTEIN A"/>
    <property type="match status" value="1"/>
</dbReference>
<dbReference type="InterPro" id="IPR041552">
    <property type="entry name" value="UvrA_DNA-bd"/>
</dbReference>
<dbReference type="Gene3D" id="1.20.1580.10">
    <property type="entry name" value="ABC transporter ATPase like domain"/>
    <property type="match status" value="2"/>
</dbReference>
<dbReference type="CDD" id="cd03270">
    <property type="entry name" value="ABC_UvrA_I"/>
    <property type="match status" value="1"/>
</dbReference>
<comment type="subcellular location">
    <subcellularLocation>
        <location evidence="1 18">Cytoplasm</location>
    </subcellularLocation>
</comment>
<evidence type="ECO:0000256" key="12">
    <source>
        <dbReference type="ARBA" id="ARBA00023125"/>
    </source>
</evidence>
<dbReference type="OrthoDB" id="9809851at2"/>
<feature type="binding site" evidence="18">
    <location>
        <begin position="95"/>
        <end position="102"/>
    </location>
    <ligand>
        <name>ATP</name>
        <dbReference type="ChEBI" id="CHEBI:30616"/>
    </ligand>
</feature>
<dbReference type="Gene3D" id="3.30.1490.20">
    <property type="entry name" value="ATP-grasp fold, A domain"/>
    <property type="match status" value="1"/>
</dbReference>
<dbReference type="AlphaFoldDB" id="A0A4Q9GTB4"/>
<dbReference type="GO" id="GO:0008270">
    <property type="term" value="F:zinc ion binding"/>
    <property type="evidence" value="ECO:0007669"/>
    <property type="project" value="UniProtKB-UniRule"/>
</dbReference>
<keyword evidence="7 18" id="KW-0228">DNA excision</keyword>
<comment type="similarity">
    <text evidence="15 18">Belongs to the ABC transporter superfamily. UvrA family.</text>
</comment>
<evidence type="ECO:0000256" key="18">
    <source>
        <dbReference type="HAMAP-Rule" id="MF_00205"/>
    </source>
</evidence>
<accession>A0A4Q9GTB4</accession>
<comment type="function">
    <text evidence="18">The UvrABC repair system catalyzes the recognition and processing of DNA lesions. UvrA is an ATPase and a DNA-binding protein. A damage recognition complex composed of 2 UvrA and 2 UvrB subunits scans DNA for abnormalities. When the presence of a lesion has been verified by UvrB, the UvrA molecules dissociate.</text>
</comment>
<dbReference type="NCBIfam" id="TIGR00630">
    <property type="entry name" value="uvra"/>
    <property type="match status" value="1"/>
</dbReference>
<comment type="caution">
    <text evidence="18">Lacks conserved residue(s) required for the propagation of feature annotation.</text>
</comment>
<name>A0A4Q9GTB4_9HYPH</name>
<evidence type="ECO:0000256" key="1">
    <source>
        <dbReference type="ARBA" id="ARBA00004496"/>
    </source>
</evidence>
<dbReference type="Pfam" id="PF17760">
    <property type="entry name" value="UvrA_inter"/>
    <property type="match status" value="1"/>
</dbReference>
<evidence type="ECO:0000256" key="6">
    <source>
        <dbReference type="ARBA" id="ARBA00022763"/>
    </source>
</evidence>
<dbReference type="Gene3D" id="1.10.8.280">
    <property type="entry name" value="ABC transporter ATPase domain-like"/>
    <property type="match status" value="1"/>
</dbReference>
<proteinExistence type="inferred from homology"/>
<evidence type="ECO:0000256" key="7">
    <source>
        <dbReference type="ARBA" id="ARBA00022769"/>
    </source>
</evidence>
<evidence type="ECO:0000256" key="11">
    <source>
        <dbReference type="ARBA" id="ARBA00022881"/>
    </source>
</evidence>
<evidence type="ECO:0000313" key="21">
    <source>
        <dbReference type="EMBL" id="TBN55047.1"/>
    </source>
</evidence>
<dbReference type="GO" id="GO:0009432">
    <property type="term" value="P:SOS response"/>
    <property type="evidence" value="ECO:0007669"/>
    <property type="project" value="UniProtKB-UniRule"/>
</dbReference>
<feature type="region of interest" description="Disordered" evidence="19">
    <location>
        <begin position="1"/>
        <end position="43"/>
    </location>
</feature>
<sequence length="1023" mass="111871">MTKTTARPANGALRAKKADAKASAAAKPSGNKPSGKSTPAAKSSAAALEAAFDKAASREKIARDARQISIRGAREHNLKNVDLDIPRDQLVVFTGLSGSGKSSLAFDTIYAEGQRRYVESLSAYARQFLEMMQKPDVDQIDGLSPAISIEQKTTSRNPRSTVGTVTEIYDYMRLLWARVGIPYSPATGLPIESQTVSQMVDRLMALPEGSRLYLLAPAVRGRKGEYRKEIAEFQKKGFQRLKVNGTYYEIADAPTLDKKLKHDIDVVVDRVVIRGDIASRLADSLEQALALADGIAIAEFANETDENGDPKRLTFSEKFACPVSGFTIPEIEPRLFSFNNPFGACPACDGLGTELSVDPNLVVPEGGISLRKGAIAPWSRSTSPYYVQTLDALAKHYGFSLSTQWADLPEKAKNVVLYGSGDEKVRFVYDDGLRSYETVKTFEGVVRNLERRWKETESDWSREEIGRYMSDVPCLVCEGFRLKPEALAVRVSDSHIGRASQLSVKAAHAWFEDLPNHLTDKQNEIAYRILKEIRDRLRFLVDVGLEYLTLARGSGSLSGGESQRIRLASQIGSGLTGVLYVLDEPSIGLHQRDNERLLGTLERLRDLGNTVIVVEHDEDAIRLADYVVDVGPGAGVHGGEIVARGTPEEVMANPNSLTGQYLTGVREVRTPTRRRPFDKKKTLKVVGARANNLKDVTAEVPLATFTCVTGVSGGGKSTLLIDTVFKAAARKLNGANENPGAHERIEGFEHLDKVIDIDQSPIGRTPRSNPATYIGAFTPIRDWYAGLPESKARGYMPGRFSFNVKGGRCEACQGDGVIKIEMHFLPDVYVTCDVCKGKRYDRETLEVVYKNKSIADVLDMTVDEAVIFFKAVPSIREKMETLARVGLGYVKVGQQATTLSGGEAQRVKLSKELSRRATGRTLYILDEPTTGLHFHDVAKLLEVLHQLVDQGNTVAVIEHNLEVIKTADWVIDMGPEGGDGGGMVVGTGTPEQIAKNKGSHTGRFLAEVLARRPAGAAMKDAAE</sequence>
<dbReference type="HAMAP" id="MF_00205">
    <property type="entry name" value="UvrA"/>
    <property type="match status" value="1"/>
</dbReference>
<dbReference type="GO" id="GO:0005737">
    <property type="term" value="C:cytoplasm"/>
    <property type="evidence" value="ECO:0007669"/>
    <property type="project" value="UniProtKB-SubCell"/>
</dbReference>
<dbReference type="GO" id="GO:0003677">
    <property type="term" value="F:DNA binding"/>
    <property type="evidence" value="ECO:0007669"/>
    <property type="project" value="UniProtKB-UniRule"/>
</dbReference>
<keyword evidence="13 18" id="KW-0234">DNA repair</keyword>
<keyword evidence="22" id="KW-1185">Reference proteome</keyword>
<evidence type="ECO:0000256" key="9">
    <source>
        <dbReference type="ARBA" id="ARBA00022833"/>
    </source>
</evidence>
<dbReference type="CDD" id="cd03271">
    <property type="entry name" value="ABC_UvrA_II"/>
    <property type="match status" value="1"/>
</dbReference>
<evidence type="ECO:0000256" key="3">
    <source>
        <dbReference type="ARBA" id="ARBA00022723"/>
    </source>
</evidence>
<dbReference type="Pfam" id="PF17755">
    <property type="entry name" value="UvrA_DNA-bind"/>
    <property type="match status" value="1"/>
</dbReference>
<keyword evidence="6 18" id="KW-0227">DNA damage</keyword>